<organism evidence="10 11">
    <name type="scientific">Streptomyces smaragdinus</name>
    <dbReference type="NCBI Taxonomy" id="2585196"/>
    <lineage>
        <taxon>Bacteria</taxon>
        <taxon>Bacillati</taxon>
        <taxon>Actinomycetota</taxon>
        <taxon>Actinomycetes</taxon>
        <taxon>Kitasatosporales</taxon>
        <taxon>Streptomycetaceae</taxon>
        <taxon>Streptomyces</taxon>
    </lineage>
</organism>
<evidence type="ECO:0000313" key="11">
    <source>
        <dbReference type="Proteomes" id="UP000466345"/>
    </source>
</evidence>
<evidence type="ECO:0000313" key="10">
    <source>
        <dbReference type="EMBL" id="MQY12954.1"/>
    </source>
</evidence>
<sequence>MRPPTLTDVLRARRILAPLLAPTPLRSYPTLDPGPAASLVLKLENTQPTGAFKVRGGLTLLAGLSDVERARGVVGYSTGNHAQSLAHAAAVFGAPCVIVMPEHPNPGKAKAVRAWGAELVEYGATFDEARPHAEKIAAGRGMRLVSAANEPALLAGVATAYLELFEQAPDTDTVIVPVGGGSGAAAACLVAAAVAPGCRVVAVQSRESPAACESWRAGELVERPNRTRAEGLATGSGFDLTQRVMREGLHDFVLVSDEAITSAQAELLVDAHVLTEGAGAAALAALRTYPERFEGRRVAVMCTGGNASPGELRAALQAG</sequence>
<dbReference type="SUPFAM" id="SSF53686">
    <property type="entry name" value="Tryptophan synthase beta subunit-like PLP-dependent enzymes"/>
    <property type="match status" value="1"/>
</dbReference>
<dbReference type="InterPro" id="IPR001926">
    <property type="entry name" value="TrpB-like_PALP"/>
</dbReference>
<dbReference type="PANTHER" id="PTHR48078:SF7">
    <property type="entry name" value="BLL6502 PROTEIN"/>
    <property type="match status" value="1"/>
</dbReference>
<evidence type="ECO:0000256" key="3">
    <source>
        <dbReference type="ARBA" id="ARBA00010869"/>
    </source>
</evidence>
<name>A0A7K0CJK5_9ACTN</name>
<dbReference type="Gene3D" id="3.40.50.1100">
    <property type="match status" value="2"/>
</dbReference>
<evidence type="ECO:0000259" key="9">
    <source>
        <dbReference type="Pfam" id="PF00291"/>
    </source>
</evidence>
<dbReference type="RefSeq" id="WP_153452533.1">
    <property type="nucleotide sequence ID" value="NZ_WEGJ01000009.1"/>
</dbReference>
<dbReference type="Pfam" id="PF00291">
    <property type="entry name" value="PALP"/>
    <property type="match status" value="1"/>
</dbReference>
<keyword evidence="5" id="KW-0663">Pyridoxal phosphate</keyword>
<evidence type="ECO:0000256" key="8">
    <source>
        <dbReference type="ARBA" id="ARBA00031427"/>
    </source>
</evidence>
<dbReference type="OrthoDB" id="9811476at2"/>
<accession>A0A7K0CJK5</accession>
<dbReference type="AlphaFoldDB" id="A0A7K0CJK5"/>
<comment type="catalytic activity">
    <reaction evidence="1">
        <text>L-threonine = 2-oxobutanoate + NH4(+)</text>
        <dbReference type="Rhea" id="RHEA:22108"/>
        <dbReference type="ChEBI" id="CHEBI:16763"/>
        <dbReference type="ChEBI" id="CHEBI:28938"/>
        <dbReference type="ChEBI" id="CHEBI:57926"/>
        <dbReference type="EC" id="4.3.1.19"/>
    </reaction>
</comment>
<dbReference type="PANTHER" id="PTHR48078">
    <property type="entry name" value="THREONINE DEHYDRATASE, MITOCHONDRIAL-RELATED"/>
    <property type="match status" value="1"/>
</dbReference>
<evidence type="ECO:0000256" key="2">
    <source>
        <dbReference type="ARBA" id="ARBA00001933"/>
    </source>
</evidence>
<feature type="domain" description="Tryptophan synthase beta chain-like PALP" evidence="9">
    <location>
        <begin position="19"/>
        <end position="304"/>
    </location>
</feature>
<reference evidence="10 11" key="1">
    <citation type="submission" date="2019-10" db="EMBL/GenBank/DDBJ databases">
        <title>Streptomyces smaragdinus sp. nov. and Streptomyces fabii sp. nov., isolated from the gut of fungus growing-termite Macrotermes natalensis.</title>
        <authorList>
            <person name="Schwitalla J."/>
            <person name="Benndorf R."/>
            <person name="Martin K."/>
            <person name="De Beer W."/>
            <person name="Kaster A.-K."/>
            <person name="Vollmers J."/>
            <person name="Poulsen M."/>
            <person name="Beemelmanns C."/>
        </authorList>
    </citation>
    <scope>NUCLEOTIDE SEQUENCE [LARGE SCALE GENOMIC DNA]</scope>
    <source>
        <strain evidence="10 11">RB5</strain>
    </source>
</reference>
<evidence type="ECO:0000256" key="5">
    <source>
        <dbReference type="ARBA" id="ARBA00022898"/>
    </source>
</evidence>
<dbReference type="GO" id="GO:0009097">
    <property type="term" value="P:isoleucine biosynthetic process"/>
    <property type="evidence" value="ECO:0007669"/>
    <property type="project" value="TreeGrafter"/>
</dbReference>
<keyword evidence="6 10" id="KW-0456">Lyase</keyword>
<evidence type="ECO:0000256" key="7">
    <source>
        <dbReference type="ARBA" id="ARBA00025527"/>
    </source>
</evidence>
<dbReference type="GO" id="GO:0006565">
    <property type="term" value="P:L-serine catabolic process"/>
    <property type="evidence" value="ECO:0007669"/>
    <property type="project" value="TreeGrafter"/>
</dbReference>
<evidence type="ECO:0000256" key="1">
    <source>
        <dbReference type="ARBA" id="ARBA00001274"/>
    </source>
</evidence>
<dbReference type="GO" id="GO:0003941">
    <property type="term" value="F:L-serine ammonia-lyase activity"/>
    <property type="evidence" value="ECO:0007669"/>
    <property type="project" value="TreeGrafter"/>
</dbReference>
<keyword evidence="11" id="KW-1185">Reference proteome</keyword>
<dbReference type="InterPro" id="IPR050147">
    <property type="entry name" value="Ser/Thr_Dehydratase"/>
</dbReference>
<protein>
    <recommendedName>
        <fullName evidence="4">threonine ammonia-lyase</fullName>
        <ecNumber evidence="4">4.3.1.19</ecNumber>
    </recommendedName>
    <alternativeName>
        <fullName evidence="8">Threonine deaminase</fullName>
    </alternativeName>
</protein>
<dbReference type="GO" id="GO:0006567">
    <property type="term" value="P:L-threonine catabolic process"/>
    <property type="evidence" value="ECO:0007669"/>
    <property type="project" value="TreeGrafter"/>
</dbReference>
<comment type="function">
    <text evidence="7">Catalyzes the anaerobic formation of alpha-ketobutyrate and ammonia from threonine in a two-step reaction. The first step involved a dehydration of threonine and a production of enamine intermediates (aminocrotonate), which tautomerizes to its imine form (iminobutyrate). Both intermediates are unstable and short-lived. The second step is the nonenzymatic hydrolysis of the enamine/imine intermediates to form 2-ketobutyrate and free ammonia. In the low water environment of the cell, the second step is accelerated by RidA.</text>
</comment>
<dbReference type="FunFam" id="3.40.50.1100:FF:000005">
    <property type="entry name" value="Threonine dehydratase catabolic"/>
    <property type="match status" value="1"/>
</dbReference>
<proteinExistence type="inferred from homology"/>
<dbReference type="EMBL" id="WEGJ01000009">
    <property type="protein sequence ID" value="MQY12954.1"/>
    <property type="molecule type" value="Genomic_DNA"/>
</dbReference>
<dbReference type="GO" id="GO:0004794">
    <property type="term" value="F:threonine deaminase activity"/>
    <property type="evidence" value="ECO:0007669"/>
    <property type="project" value="UniProtKB-EC"/>
</dbReference>
<comment type="caution">
    <text evidence="10">The sequence shown here is derived from an EMBL/GenBank/DDBJ whole genome shotgun (WGS) entry which is preliminary data.</text>
</comment>
<dbReference type="Proteomes" id="UP000466345">
    <property type="component" value="Unassembled WGS sequence"/>
</dbReference>
<comment type="similarity">
    <text evidence="3">Belongs to the serine/threonine dehydratase family.</text>
</comment>
<comment type="cofactor">
    <cofactor evidence="2">
        <name>pyridoxal 5'-phosphate</name>
        <dbReference type="ChEBI" id="CHEBI:597326"/>
    </cofactor>
</comment>
<dbReference type="EC" id="4.3.1.19" evidence="4"/>
<evidence type="ECO:0000256" key="4">
    <source>
        <dbReference type="ARBA" id="ARBA00012096"/>
    </source>
</evidence>
<dbReference type="InterPro" id="IPR036052">
    <property type="entry name" value="TrpB-like_PALP_sf"/>
</dbReference>
<evidence type="ECO:0000256" key="6">
    <source>
        <dbReference type="ARBA" id="ARBA00023239"/>
    </source>
</evidence>
<gene>
    <name evidence="10" type="primary">tdcB_1</name>
    <name evidence="10" type="ORF">SRB5_30930</name>
</gene>